<dbReference type="Gene3D" id="2.60.120.920">
    <property type="match status" value="1"/>
</dbReference>
<evidence type="ECO:0000256" key="1">
    <source>
        <dbReference type="SAM" id="MobiDB-lite"/>
    </source>
</evidence>
<reference evidence="2 3" key="1">
    <citation type="journal article" date="2012" name="Genome Biol.">
        <title>Genome and low-iron response of an oceanic diatom adapted to chronic iron limitation.</title>
        <authorList>
            <person name="Lommer M."/>
            <person name="Specht M."/>
            <person name="Roy A.S."/>
            <person name="Kraemer L."/>
            <person name="Andreson R."/>
            <person name="Gutowska M.A."/>
            <person name="Wolf J."/>
            <person name="Bergner S.V."/>
            <person name="Schilhabel M.B."/>
            <person name="Klostermeier U.C."/>
            <person name="Beiko R.G."/>
            <person name="Rosenstiel P."/>
            <person name="Hippler M."/>
            <person name="Laroche J."/>
        </authorList>
    </citation>
    <scope>NUCLEOTIDE SEQUENCE [LARGE SCALE GENOMIC DNA]</scope>
    <source>
        <strain evidence="2 3">CCMP1005</strain>
    </source>
</reference>
<dbReference type="EMBL" id="AGNL01049156">
    <property type="protein sequence ID" value="EJK44827.1"/>
    <property type="molecule type" value="Genomic_DNA"/>
</dbReference>
<dbReference type="InterPro" id="IPR043136">
    <property type="entry name" value="B30.2/SPRY_sf"/>
</dbReference>
<organism evidence="2 3">
    <name type="scientific">Thalassiosira oceanica</name>
    <name type="common">Marine diatom</name>
    <dbReference type="NCBI Taxonomy" id="159749"/>
    <lineage>
        <taxon>Eukaryota</taxon>
        <taxon>Sar</taxon>
        <taxon>Stramenopiles</taxon>
        <taxon>Ochrophyta</taxon>
        <taxon>Bacillariophyta</taxon>
        <taxon>Coscinodiscophyceae</taxon>
        <taxon>Thalassiosirophycidae</taxon>
        <taxon>Thalassiosirales</taxon>
        <taxon>Thalassiosiraceae</taxon>
        <taxon>Thalassiosira</taxon>
    </lineage>
</organism>
<evidence type="ECO:0000313" key="2">
    <source>
        <dbReference type="EMBL" id="EJK44827.1"/>
    </source>
</evidence>
<gene>
    <name evidence="2" type="ORF">THAOC_36602</name>
</gene>
<sequence>MPPLRNPQRRRYATATTATKASQQGHEAGREGAENSKDKCTCAAPIAPNGKKTTNMTKKPQNDTMPTSTPARTYNRTAKVKKKCRWGNGCRNKRCMFLHPYQVANTNEGDGVQYKDSKGEQSCMTSEASVENKSRILPPLRHLDVLSSDLRICEETRDERESAPELGGEDARDARVDALKLEIHALRQQLFRSDAEVARVRQENKRLRQQLQWRQGIQEPLPVIASSPTVDISRLDTSLVEHVAPFAVDISRIDTGMFSQIASFVGTSRELLNLALTCKPFGWQQPTTGLEWSLAEEVAREVVCSGRNDIEGARITLSSYARSTTTWLSVLRESEDPLKFDTLLGDGINYTSDGRTSICRTQTGDSITINTGTAVARNYIMESGTHYAEFEITAGIPYIGIVRPLPNLDPDRFSNEKYTSFVREMYGDFSSTINKWGTGNVHLCQYYSKDGSKLWTDWERDIWDEMSDSDWEGMEGCSTGDTIGMLLNLHKGTLSVYVNNRRLGVMKDGLSGSYCWYATLTKGTSVTIKDDKALKARDGV</sequence>
<dbReference type="OrthoDB" id="2967263at2759"/>
<evidence type="ECO:0000313" key="3">
    <source>
        <dbReference type="Proteomes" id="UP000266841"/>
    </source>
</evidence>
<comment type="caution">
    <text evidence="2">The sequence shown here is derived from an EMBL/GenBank/DDBJ whole genome shotgun (WGS) entry which is preliminary data.</text>
</comment>
<feature type="compositionally biased region" description="Polar residues" evidence="1">
    <location>
        <begin position="51"/>
        <end position="71"/>
    </location>
</feature>
<feature type="compositionally biased region" description="Basic and acidic residues" evidence="1">
    <location>
        <begin position="27"/>
        <end position="40"/>
    </location>
</feature>
<dbReference type="SUPFAM" id="SSF49899">
    <property type="entry name" value="Concanavalin A-like lectins/glucanases"/>
    <property type="match status" value="1"/>
</dbReference>
<dbReference type="Proteomes" id="UP000266841">
    <property type="component" value="Unassembled WGS sequence"/>
</dbReference>
<protein>
    <recommendedName>
        <fullName evidence="4">C3H1-type domain-containing protein</fullName>
    </recommendedName>
</protein>
<dbReference type="InterPro" id="IPR013320">
    <property type="entry name" value="ConA-like_dom_sf"/>
</dbReference>
<feature type="region of interest" description="Disordered" evidence="1">
    <location>
        <begin position="1"/>
        <end position="71"/>
    </location>
</feature>
<dbReference type="AlphaFoldDB" id="K0RE84"/>
<evidence type="ECO:0008006" key="4">
    <source>
        <dbReference type="Google" id="ProtNLM"/>
    </source>
</evidence>
<name>K0RE84_THAOC</name>
<proteinExistence type="predicted"/>
<keyword evidence="3" id="KW-1185">Reference proteome</keyword>
<accession>K0RE84</accession>